<dbReference type="GO" id="GO:0016746">
    <property type="term" value="F:acyltransferase activity"/>
    <property type="evidence" value="ECO:0007669"/>
    <property type="project" value="UniProtKB-KW"/>
</dbReference>
<dbReference type="RefSeq" id="WP_192463516.1">
    <property type="nucleotide sequence ID" value="NZ_JACYFJ010000008.1"/>
</dbReference>
<dbReference type="PANTHER" id="PTHR31435">
    <property type="entry name" value="PROTEIN NATD1"/>
    <property type="match status" value="1"/>
</dbReference>
<dbReference type="Gene3D" id="3.40.630.30">
    <property type="match status" value="1"/>
</dbReference>
<dbReference type="EMBL" id="JBHSAW010000008">
    <property type="protein sequence ID" value="MFC4096467.1"/>
    <property type="molecule type" value="Genomic_DNA"/>
</dbReference>
<accession>A0ABV8JNN9</accession>
<dbReference type="InterPro" id="IPR031165">
    <property type="entry name" value="GNAT_YJDJ"/>
</dbReference>
<organism evidence="2 3">
    <name type="scientific">Euzebyella saccharophila</name>
    <dbReference type="NCBI Taxonomy" id="679664"/>
    <lineage>
        <taxon>Bacteria</taxon>
        <taxon>Pseudomonadati</taxon>
        <taxon>Bacteroidota</taxon>
        <taxon>Flavobacteriia</taxon>
        <taxon>Flavobacteriales</taxon>
        <taxon>Flavobacteriaceae</taxon>
        <taxon>Euzebyella</taxon>
    </lineage>
</organism>
<comment type="caution">
    <text evidence="2">The sequence shown here is derived from an EMBL/GenBank/DDBJ whole genome shotgun (WGS) entry which is preliminary data.</text>
</comment>
<dbReference type="PROSITE" id="PS51729">
    <property type="entry name" value="GNAT_YJDJ"/>
    <property type="match status" value="1"/>
</dbReference>
<dbReference type="EC" id="2.3.1.-" evidence="2"/>
<dbReference type="PANTHER" id="PTHR31435:SF10">
    <property type="entry name" value="BSR4717 PROTEIN"/>
    <property type="match status" value="1"/>
</dbReference>
<evidence type="ECO:0000313" key="2">
    <source>
        <dbReference type="EMBL" id="MFC4096467.1"/>
    </source>
</evidence>
<gene>
    <name evidence="2" type="ORF">ACFOUT_11325</name>
</gene>
<evidence type="ECO:0000259" key="1">
    <source>
        <dbReference type="PROSITE" id="PS51729"/>
    </source>
</evidence>
<feature type="domain" description="N-acetyltransferase" evidence="1">
    <location>
        <begin position="6"/>
        <end position="93"/>
    </location>
</feature>
<name>A0ABV8JNN9_9FLAO</name>
<reference evidence="3" key="1">
    <citation type="journal article" date="2019" name="Int. J. Syst. Evol. Microbiol.">
        <title>The Global Catalogue of Microorganisms (GCM) 10K type strain sequencing project: providing services to taxonomists for standard genome sequencing and annotation.</title>
        <authorList>
            <consortium name="The Broad Institute Genomics Platform"/>
            <consortium name="The Broad Institute Genome Sequencing Center for Infectious Disease"/>
            <person name="Wu L."/>
            <person name="Ma J."/>
        </authorList>
    </citation>
    <scope>NUCLEOTIDE SEQUENCE [LARGE SCALE GENOMIC DNA]</scope>
    <source>
        <strain evidence="3">CECT 7477</strain>
    </source>
</reference>
<dbReference type="InterPro" id="IPR016181">
    <property type="entry name" value="Acyl_CoA_acyltransferase"/>
</dbReference>
<keyword evidence="2" id="KW-0808">Transferase</keyword>
<dbReference type="SUPFAM" id="SSF55729">
    <property type="entry name" value="Acyl-CoA N-acyltransferases (Nat)"/>
    <property type="match status" value="1"/>
</dbReference>
<keyword evidence="3" id="KW-1185">Reference proteome</keyword>
<dbReference type="CDD" id="cd04301">
    <property type="entry name" value="NAT_SF"/>
    <property type="match status" value="1"/>
</dbReference>
<proteinExistence type="predicted"/>
<sequence>MEVQQEDNGKKGAFFMESEGERLASMTYTWAGPNKMIIDHTEVDDGLRGQGAGKKLLMQLVFFAREKNKKVLPLCPFANSVFQKQPDIQDVLS</sequence>
<keyword evidence="2" id="KW-0012">Acyltransferase</keyword>
<protein>
    <submittedName>
        <fullName evidence="2">GNAT family N-acetyltransferase</fullName>
        <ecNumber evidence="2">2.3.1.-</ecNumber>
    </submittedName>
</protein>
<dbReference type="InterPro" id="IPR045057">
    <property type="entry name" value="Gcn5-rel_NAT"/>
</dbReference>
<dbReference type="Pfam" id="PF14542">
    <property type="entry name" value="Acetyltransf_CG"/>
    <property type="match status" value="1"/>
</dbReference>
<evidence type="ECO:0000313" key="3">
    <source>
        <dbReference type="Proteomes" id="UP001595814"/>
    </source>
</evidence>
<dbReference type="Proteomes" id="UP001595814">
    <property type="component" value="Unassembled WGS sequence"/>
</dbReference>